<keyword evidence="4" id="KW-0904">Protein phosphatase</keyword>
<sequence length="488" mass="54469">MYVNIRDGPHCRNNLDLNFLSIPVALKFATAVTLPLVQTMRFFSVLYTIVAAASVALVSAQEAARFGIVNVTPTGLLTANESITIKYNSTLAQNQPLYVDFYLEGEFSNGNAAPNLLISRNNYTANQTILLQNATVPNLDLLGPVALMELSRYILRVDQLYTLSFFNSLHDHVHQHSSKRRRNCRQAALYWQPVRCSVFRIAKATRNNTHSLHDSDNGGKVLVHCVMGVSRSATVLSAYLMQSRKLNPSQALELIRTRRPCVQPNYGFLKQLDAFGQCGYNPSAEHPAYISWKRRQEQDVTVFLNQMIDTIPVIRQQLYLCSEFPDDVEQTQSLLFEFGITHLLSISPSTTIPTGTRYDFACPARESKAVLASYGYLMCSRGLTPKQVYQQLTEALPLFNRTSNFTRQLELFDACSFAPTSDHPLVKEWLNSGASSGWNSRRGSSNSSDVAAALSATALNVLSDTGIDCKAFDFNPLKFKVNAHDVRL</sequence>
<dbReference type="Proteomes" id="UP000188533">
    <property type="component" value="Unassembled WGS sequence"/>
</dbReference>
<dbReference type="PROSITE" id="PS50054">
    <property type="entry name" value="TYR_PHOSPHATASE_DUAL"/>
    <property type="match status" value="1"/>
</dbReference>
<dbReference type="PROSITE" id="PS50056">
    <property type="entry name" value="TYR_PHOSPHATASE_2"/>
    <property type="match status" value="1"/>
</dbReference>
<evidence type="ECO:0000256" key="1">
    <source>
        <dbReference type="ARBA" id="ARBA00008601"/>
    </source>
</evidence>
<evidence type="ECO:0000256" key="3">
    <source>
        <dbReference type="ARBA" id="ARBA00022801"/>
    </source>
</evidence>
<name>A0A1Q3DZ60_LENED</name>
<evidence type="ECO:0000256" key="4">
    <source>
        <dbReference type="ARBA" id="ARBA00022912"/>
    </source>
</evidence>
<evidence type="ECO:0000313" key="8">
    <source>
        <dbReference type="EMBL" id="GAW00049.1"/>
    </source>
</evidence>
<dbReference type="InterPro" id="IPR016130">
    <property type="entry name" value="Tyr_Pase_AS"/>
</dbReference>
<evidence type="ECO:0000313" key="9">
    <source>
        <dbReference type="Proteomes" id="UP000188533"/>
    </source>
</evidence>
<reference evidence="8 9" key="1">
    <citation type="submission" date="2016-08" db="EMBL/GenBank/DDBJ databases">
        <authorList>
            <consortium name="Lentinula edodes genome sequencing consortium"/>
            <person name="Sakamoto Y."/>
            <person name="Nakade K."/>
            <person name="Sato S."/>
            <person name="Yoshida Y."/>
            <person name="Miyazaki K."/>
            <person name="Natsume S."/>
            <person name="Konno N."/>
        </authorList>
    </citation>
    <scope>NUCLEOTIDE SEQUENCE [LARGE SCALE GENOMIC DNA]</scope>
    <source>
        <strain evidence="8 9">NBRC 111202</strain>
    </source>
</reference>
<dbReference type="PANTHER" id="PTHR45848:SF4">
    <property type="entry name" value="DUAL SPECIFICITY PROTEIN PHOSPHATASE 12"/>
    <property type="match status" value="1"/>
</dbReference>
<proteinExistence type="inferred from homology"/>
<keyword evidence="9" id="KW-1185">Reference proteome</keyword>
<gene>
    <name evidence="8" type="ORF">LENED_001541</name>
</gene>
<dbReference type="AlphaFoldDB" id="A0A1Q3DZ60"/>
<keyword evidence="5" id="KW-0472">Membrane</keyword>
<reference evidence="8 9" key="2">
    <citation type="submission" date="2017-02" db="EMBL/GenBank/DDBJ databases">
        <title>A genome survey and senescence transcriptome analysis in Lentinula edodes.</title>
        <authorList>
            <person name="Sakamoto Y."/>
            <person name="Nakade K."/>
            <person name="Sato S."/>
            <person name="Yoshida Y."/>
            <person name="Miyazaki K."/>
            <person name="Natsume S."/>
            <person name="Konno N."/>
        </authorList>
    </citation>
    <scope>NUCLEOTIDE SEQUENCE [LARGE SCALE GENOMIC DNA]</scope>
    <source>
        <strain evidence="8 9">NBRC 111202</strain>
    </source>
</reference>
<feature type="transmembrane region" description="Helical" evidence="5">
    <location>
        <begin position="20"/>
        <end position="37"/>
    </location>
</feature>
<evidence type="ECO:0000256" key="5">
    <source>
        <dbReference type="SAM" id="Phobius"/>
    </source>
</evidence>
<keyword evidence="5" id="KW-1133">Transmembrane helix</keyword>
<dbReference type="PANTHER" id="PTHR45848">
    <property type="entry name" value="DUAL SPECIFICITY PROTEIN PHOSPHATASE 12 FAMILY MEMBER"/>
    <property type="match status" value="1"/>
</dbReference>
<keyword evidence="5" id="KW-0812">Transmembrane</keyword>
<dbReference type="PROSITE" id="PS00383">
    <property type="entry name" value="TYR_PHOSPHATASE_1"/>
    <property type="match status" value="1"/>
</dbReference>
<dbReference type="InterPro" id="IPR000340">
    <property type="entry name" value="Dual-sp_phosphatase_cat-dom"/>
</dbReference>
<dbReference type="EMBL" id="BDGU01000022">
    <property type="protein sequence ID" value="GAW00049.1"/>
    <property type="molecule type" value="Genomic_DNA"/>
</dbReference>
<feature type="transmembrane region" description="Helical" evidence="5">
    <location>
        <begin position="42"/>
        <end position="60"/>
    </location>
</feature>
<evidence type="ECO:0000256" key="2">
    <source>
        <dbReference type="ARBA" id="ARBA00013064"/>
    </source>
</evidence>
<keyword evidence="3" id="KW-0378">Hydrolase</keyword>
<feature type="domain" description="Tyrosine-protein phosphatase" evidence="6">
    <location>
        <begin position="106"/>
        <end position="281"/>
    </location>
</feature>
<dbReference type="CDD" id="cd14498">
    <property type="entry name" value="DSP"/>
    <property type="match status" value="1"/>
</dbReference>
<comment type="caution">
    <text evidence="8">The sequence shown here is derived from an EMBL/GenBank/DDBJ whole genome shotgun (WGS) entry which is preliminary data.</text>
</comment>
<accession>A0A1Q3DZ60</accession>
<dbReference type="SMART" id="SM00195">
    <property type="entry name" value="DSPc"/>
    <property type="match status" value="1"/>
</dbReference>
<dbReference type="GO" id="GO:0008138">
    <property type="term" value="F:protein tyrosine/serine/threonine phosphatase activity"/>
    <property type="evidence" value="ECO:0007669"/>
    <property type="project" value="TreeGrafter"/>
</dbReference>
<dbReference type="InterPro" id="IPR020422">
    <property type="entry name" value="TYR_PHOSPHATASE_DUAL_dom"/>
</dbReference>
<dbReference type="SUPFAM" id="SSF52799">
    <property type="entry name" value="(Phosphotyrosine protein) phosphatases II"/>
    <property type="match status" value="1"/>
</dbReference>
<dbReference type="Gene3D" id="3.90.190.10">
    <property type="entry name" value="Protein tyrosine phosphatase superfamily"/>
    <property type="match status" value="1"/>
</dbReference>
<evidence type="ECO:0000259" key="7">
    <source>
        <dbReference type="PROSITE" id="PS50056"/>
    </source>
</evidence>
<dbReference type="InterPro" id="IPR000387">
    <property type="entry name" value="Tyr_Pase_dom"/>
</dbReference>
<dbReference type="STRING" id="5353.A0A1Q3DZ60"/>
<dbReference type="EC" id="3.1.3.48" evidence="2"/>
<feature type="domain" description="Tyrosine specific protein phosphatases" evidence="7">
    <location>
        <begin position="196"/>
        <end position="260"/>
    </location>
</feature>
<organism evidence="8 9">
    <name type="scientific">Lentinula edodes</name>
    <name type="common">Shiitake mushroom</name>
    <name type="synonym">Lentinus edodes</name>
    <dbReference type="NCBI Taxonomy" id="5353"/>
    <lineage>
        <taxon>Eukaryota</taxon>
        <taxon>Fungi</taxon>
        <taxon>Dikarya</taxon>
        <taxon>Basidiomycota</taxon>
        <taxon>Agaricomycotina</taxon>
        <taxon>Agaricomycetes</taxon>
        <taxon>Agaricomycetidae</taxon>
        <taxon>Agaricales</taxon>
        <taxon>Marasmiineae</taxon>
        <taxon>Omphalotaceae</taxon>
        <taxon>Lentinula</taxon>
    </lineage>
</organism>
<evidence type="ECO:0000259" key="6">
    <source>
        <dbReference type="PROSITE" id="PS50054"/>
    </source>
</evidence>
<protein>
    <recommendedName>
        <fullName evidence="2">protein-tyrosine-phosphatase</fullName>
        <ecNumber evidence="2">3.1.3.48</ecNumber>
    </recommendedName>
</protein>
<dbReference type="InterPro" id="IPR029021">
    <property type="entry name" value="Prot-tyrosine_phosphatase-like"/>
</dbReference>
<comment type="similarity">
    <text evidence="1">Belongs to the protein-tyrosine phosphatase family. Non-receptor class dual specificity subfamily.</text>
</comment>
<dbReference type="GO" id="GO:0004725">
    <property type="term" value="F:protein tyrosine phosphatase activity"/>
    <property type="evidence" value="ECO:0007669"/>
    <property type="project" value="UniProtKB-EC"/>
</dbReference>
<dbReference type="Pfam" id="PF00782">
    <property type="entry name" value="DSPc"/>
    <property type="match status" value="1"/>
</dbReference>